<keyword evidence="2" id="KW-1185">Reference proteome</keyword>
<name>A0A7I8WDQ6_9ANNE</name>
<dbReference type="AlphaFoldDB" id="A0A7I8WDQ6"/>
<sequence>MSVLFNNHLYEMLKDQDKLTKTICTLLNSKTMTEISKRLTEIVGMKALPEEMAYYIRREYKHLKPYVEDGKFLEALEVLNELLKFTRENIINENVSTKSEFIEKYSKLMRHMSLKYDSNWWNNRYTMNIIRIFIRTLQFWRTEDASKGAIAVVRAKYVNDTDKYTGESLENLFVYTYNLVANISDDKINKVIQSYKRGYQLVEFVYLTGIFTLPACTYDKIADQLITFVSNNLEIITKQFAPFAYPFFRGKLSNAADFKIQFCNIINSKDKRELNNKLAIYLEVSRSYIEYYEESIIPFLHPYNSLSKSIEISEKLLSFIGHTKIILEWPINIPLSKIQSFLDDLLDTYGENWLRYIDPVFQFGISDFKMTRLMNKKLANSFKGVENDETFLINLGFSNKLGLKYMLKNIREFMLDAEEMVNLKIGIKLAKELLVTYHDFEKIGLIDLIKTPSKNCDYSKHKIIKDVVKFWQKNRYMIYTIIPILEKYTNTSLSLFYEPDIVLEFVCNILESSESELLFNFFGFIGTSDYYYYGSLTSRIIEFSQRNYINDNILKTTINLWIEILDGYKQFHRMRDSGDDPKDVEKFVENRLKNITEAFGQDWTMKLVPNESYKYNFHYSFMNYYDFKLVTKAIVHSYSLDEFNEKMNFLYERAETSKMMLGVIQSLVNTDWREIIPLVHEIRNLLIQFGQTNSVHNLMKLLYKY</sequence>
<dbReference type="EMBL" id="CAJFCJ010000042">
    <property type="protein sequence ID" value="CAD5126325.1"/>
    <property type="molecule type" value="Genomic_DNA"/>
</dbReference>
<evidence type="ECO:0000313" key="1">
    <source>
        <dbReference type="EMBL" id="CAD5126325.1"/>
    </source>
</evidence>
<protein>
    <submittedName>
        <fullName evidence="1">DgyrCDS14475</fullName>
    </submittedName>
</protein>
<accession>A0A7I8WDQ6</accession>
<organism evidence="1 2">
    <name type="scientific">Dimorphilus gyrociliatus</name>
    <dbReference type="NCBI Taxonomy" id="2664684"/>
    <lineage>
        <taxon>Eukaryota</taxon>
        <taxon>Metazoa</taxon>
        <taxon>Spiralia</taxon>
        <taxon>Lophotrochozoa</taxon>
        <taxon>Annelida</taxon>
        <taxon>Polychaeta</taxon>
        <taxon>Polychaeta incertae sedis</taxon>
        <taxon>Dinophilidae</taxon>
        <taxon>Dimorphilus</taxon>
    </lineage>
</organism>
<evidence type="ECO:0000313" key="2">
    <source>
        <dbReference type="Proteomes" id="UP000549394"/>
    </source>
</evidence>
<proteinExistence type="predicted"/>
<comment type="caution">
    <text evidence="1">The sequence shown here is derived from an EMBL/GenBank/DDBJ whole genome shotgun (WGS) entry which is preliminary data.</text>
</comment>
<dbReference type="Proteomes" id="UP000549394">
    <property type="component" value="Unassembled WGS sequence"/>
</dbReference>
<gene>
    <name evidence="1" type="ORF">DGYR_LOCUS13573</name>
</gene>
<reference evidence="1 2" key="1">
    <citation type="submission" date="2020-08" db="EMBL/GenBank/DDBJ databases">
        <authorList>
            <person name="Hejnol A."/>
        </authorList>
    </citation>
    <scope>NUCLEOTIDE SEQUENCE [LARGE SCALE GENOMIC DNA]</scope>
</reference>